<sequence length="72" mass="7978">MTSELASPNREAEKASPMPLSGTARPFFNSSNITEASPPPRMERITEPTAERVSIRPQKVPSRPSRIRMPAM</sequence>
<dbReference type="EMBL" id="BPRB01000316">
    <property type="protein sequence ID" value="GJE62414.1"/>
    <property type="molecule type" value="Genomic_DNA"/>
</dbReference>
<proteinExistence type="predicted"/>
<protein>
    <submittedName>
        <fullName evidence="2">Uncharacterized protein</fullName>
    </submittedName>
</protein>
<comment type="caution">
    <text evidence="2">The sequence shown here is derived from an EMBL/GenBank/DDBJ whole genome shotgun (WGS) entry which is preliminary data.</text>
</comment>
<gene>
    <name evidence="2" type="ORF">MPOCJGCO_4547</name>
</gene>
<accession>A0ABQ4U4Q0</accession>
<feature type="compositionally biased region" description="Basic and acidic residues" evidence="1">
    <location>
        <begin position="41"/>
        <end position="54"/>
    </location>
</feature>
<reference evidence="2" key="1">
    <citation type="journal article" date="2021" name="Front. Microbiol.">
        <title>Comprehensive Comparative Genomics and Phenotyping of Methylobacterium Species.</title>
        <authorList>
            <person name="Alessa O."/>
            <person name="Ogura Y."/>
            <person name="Fujitani Y."/>
            <person name="Takami H."/>
            <person name="Hayashi T."/>
            <person name="Sahin N."/>
            <person name="Tani A."/>
        </authorList>
    </citation>
    <scope>NUCLEOTIDE SEQUENCE</scope>
    <source>
        <strain evidence="2">DSM 23632</strain>
    </source>
</reference>
<evidence type="ECO:0000313" key="3">
    <source>
        <dbReference type="Proteomes" id="UP001055057"/>
    </source>
</evidence>
<feature type="region of interest" description="Disordered" evidence="1">
    <location>
        <begin position="1"/>
        <end position="72"/>
    </location>
</feature>
<evidence type="ECO:0000313" key="2">
    <source>
        <dbReference type="EMBL" id="GJE62414.1"/>
    </source>
</evidence>
<name>A0ABQ4U4Q0_9HYPH</name>
<reference evidence="2" key="2">
    <citation type="submission" date="2021-08" db="EMBL/GenBank/DDBJ databases">
        <authorList>
            <person name="Tani A."/>
            <person name="Ola A."/>
            <person name="Ogura Y."/>
            <person name="Katsura K."/>
            <person name="Hayashi T."/>
        </authorList>
    </citation>
    <scope>NUCLEOTIDE SEQUENCE</scope>
    <source>
        <strain evidence="2">DSM 23632</strain>
    </source>
</reference>
<keyword evidence="3" id="KW-1185">Reference proteome</keyword>
<organism evidence="2 3">
    <name type="scientific">Methylobacterium trifolii</name>
    <dbReference type="NCBI Taxonomy" id="1003092"/>
    <lineage>
        <taxon>Bacteria</taxon>
        <taxon>Pseudomonadati</taxon>
        <taxon>Pseudomonadota</taxon>
        <taxon>Alphaproteobacteria</taxon>
        <taxon>Hyphomicrobiales</taxon>
        <taxon>Methylobacteriaceae</taxon>
        <taxon>Methylobacterium</taxon>
    </lineage>
</organism>
<dbReference type="Proteomes" id="UP001055057">
    <property type="component" value="Unassembled WGS sequence"/>
</dbReference>
<evidence type="ECO:0000256" key="1">
    <source>
        <dbReference type="SAM" id="MobiDB-lite"/>
    </source>
</evidence>